<evidence type="ECO:0008006" key="4">
    <source>
        <dbReference type="Google" id="ProtNLM"/>
    </source>
</evidence>
<dbReference type="eggNOG" id="ENOG5030ADT">
    <property type="taxonomic scope" value="Bacteria"/>
</dbReference>
<feature type="signal peptide" evidence="1">
    <location>
        <begin position="1"/>
        <end position="26"/>
    </location>
</feature>
<evidence type="ECO:0000256" key="1">
    <source>
        <dbReference type="SAM" id="SignalP"/>
    </source>
</evidence>
<dbReference type="OrthoDB" id="5293869at2"/>
<dbReference type="AlphaFoldDB" id="M4V736"/>
<keyword evidence="1" id="KW-0732">Signal</keyword>
<dbReference type="EMBL" id="CP003537">
    <property type="protein sequence ID" value="AGH95207.1"/>
    <property type="molecule type" value="Genomic_DNA"/>
</dbReference>
<evidence type="ECO:0000313" key="2">
    <source>
        <dbReference type="EMBL" id="AGH95207.1"/>
    </source>
</evidence>
<gene>
    <name evidence="2" type="ORF">A11Q_991</name>
</gene>
<dbReference type="STRING" id="1184267.A11Q_991"/>
<organism evidence="2 3">
    <name type="scientific">Pseudobdellovibrio exovorus JSS</name>
    <dbReference type="NCBI Taxonomy" id="1184267"/>
    <lineage>
        <taxon>Bacteria</taxon>
        <taxon>Pseudomonadati</taxon>
        <taxon>Bdellovibrionota</taxon>
        <taxon>Bdellovibrionia</taxon>
        <taxon>Bdellovibrionales</taxon>
        <taxon>Pseudobdellovibrionaceae</taxon>
        <taxon>Pseudobdellovibrio</taxon>
    </lineage>
</organism>
<protein>
    <recommendedName>
        <fullName evidence="4">Outer membrane protein beta-barrel domain-containing protein</fullName>
    </recommendedName>
</protein>
<sequence length="230" mass="24730">MKKPSLSPLFLSLFSLVFALSPEAFSAERVKVRRVKGLNAIIESTTPLEEGQTYRLVPDSIVEDIDYKSSVVKPRDNSLTLGSRFSFLKSDSSETTQFDLQVRYGWNFSSFEAGALLNADSTDSGAGATTTILAGAYVDYNFVPNRDPRKVIYGPTVLIGFGSTQFPSSTTGGSATTMTLNGGGFISYFIGDSTTALRGELFGVYSQVNTSAAQSSISGFGGRALLVFYF</sequence>
<feature type="chain" id="PRO_5004059979" description="Outer membrane protein beta-barrel domain-containing protein" evidence="1">
    <location>
        <begin position="27"/>
        <end position="230"/>
    </location>
</feature>
<dbReference type="PATRIC" id="fig|1184267.3.peg.1005"/>
<dbReference type="Proteomes" id="UP000012040">
    <property type="component" value="Chromosome"/>
</dbReference>
<dbReference type="KEGG" id="bex:A11Q_991"/>
<reference evidence="2 3" key="1">
    <citation type="journal article" date="2013" name="ISME J.">
        <title>By their genes ye shall know them: genomic signatures of predatory bacteria.</title>
        <authorList>
            <person name="Pasternak Z."/>
            <person name="Pietrokovski S."/>
            <person name="Rotem O."/>
            <person name="Gophna U."/>
            <person name="Lurie-Weinberger M.N."/>
            <person name="Jurkevitch E."/>
        </authorList>
    </citation>
    <scope>NUCLEOTIDE SEQUENCE [LARGE SCALE GENOMIC DNA]</scope>
    <source>
        <strain evidence="2 3">JSS</strain>
    </source>
</reference>
<evidence type="ECO:0000313" key="3">
    <source>
        <dbReference type="Proteomes" id="UP000012040"/>
    </source>
</evidence>
<proteinExistence type="predicted"/>
<accession>M4V736</accession>
<name>M4V736_9BACT</name>
<dbReference type="HOGENOM" id="CLU_1202885_0_0_7"/>
<keyword evidence="3" id="KW-1185">Reference proteome</keyword>
<dbReference type="RefSeq" id="WP_015469697.1">
    <property type="nucleotide sequence ID" value="NC_020813.1"/>
</dbReference>